<dbReference type="InterPro" id="IPR053930">
    <property type="entry name" value="RapZ-like_N"/>
</dbReference>
<dbReference type="AlphaFoldDB" id="A0A7X0IED4"/>
<evidence type="ECO:0000259" key="6">
    <source>
        <dbReference type="Pfam" id="PF03668"/>
    </source>
</evidence>
<evidence type="ECO:0000256" key="2">
    <source>
        <dbReference type="ARBA" id="ARBA00022840"/>
    </source>
</evidence>
<feature type="compositionally biased region" description="Gly residues" evidence="5">
    <location>
        <begin position="82"/>
        <end position="95"/>
    </location>
</feature>
<dbReference type="Pfam" id="PF03668">
    <property type="entry name" value="RapZ-like_N"/>
    <property type="match status" value="1"/>
</dbReference>
<sequence>MTAHNDPDHTPISPGSGRSPDAAAAGGASAPGEPEDSTSRQGSGGGAAEGAGGTADAGDTAVVIVTGMSGAGESEDSTFRQGSGGGAAEGAGGTADAGDTAFVIVTGMSGAGRSTAAKALEDLGWFVIDNLPPGMLFAMAEEAGRVQLDTDKVAAVVDVRSMAFTTDLNTAIEELEGRGVGVRVVFLEASDEELVRRFEAVRRPHPLQGDGRLVDGIARERGVLRDVRANADLVIDTTAHNVHELRGKIISFFGGEGRPGLRVNVLSFGFKYGLPVDADLVVDCRFLPNPHWVPELRPMTGLDAPVREYVLNQPGAKEFLDAYEEVVGVIAAGYVREGKGYATLAVGCTGGKHRSVAMAEQIGVRLRDRGMEVQVSHRDKGRE</sequence>
<dbReference type="PANTHER" id="PTHR30448">
    <property type="entry name" value="RNASE ADAPTER PROTEIN RAPZ"/>
    <property type="match status" value="1"/>
</dbReference>
<protein>
    <submittedName>
        <fullName evidence="8">UPF0042 nucleotide-binding protein</fullName>
    </submittedName>
</protein>
<dbReference type="GO" id="GO:0005524">
    <property type="term" value="F:ATP binding"/>
    <property type="evidence" value="ECO:0007669"/>
    <property type="project" value="UniProtKB-UniRule"/>
</dbReference>
<name>A0A7X0IED4_9ACTN</name>
<keyword evidence="9" id="KW-1185">Reference proteome</keyword>
<feature type="region of interest" description="Disordered" evidence="5">
    <location>
        <begin position="1"/>
        <end position="55"/>
    </location>
</feature>
<gene>
    <name evidence="8" type="ORF">BJ992_002916</name>
</gene>
<keyword evidence="2 4" id="KW-0067">ATP-binding</keyword>
<dbReference type="InterPro" id="IPR027417">
    <property type="entry name" value="P-loop_NTPase"/>
</dbReference>
<dbReference type="SUPFAM" id="SSF52540">
    <property type="entry name" value="P-loop containing nucleoside triphosphate hydrolases"/>
    <property type="match status" value="1"/>
</dbReference>
<accession>A0A7X0IED4</accession>
<feature type="domain" description="RapZ C-terminal" evidence="7">
    <location>
        <begin position="262"/>
        <end position="379"/>
    </location>
</feature>
<evidence type="ECO:0000256" key="5">
    <source>
        <dbReference type="SAM" id="MobiDB-lite"/>
    </source>
</evidence>
<evidence type="ECO:0000259" key="7">
    <source>
        <dbReference type="Pfam" id="PF22740"/>
    </source>
</evidence>
<dbReference type="PANTHER" id="PTHR30448:SF0">
    <property type="entry name" value="RNASE ADAPTER PROTEIN RAPZ"/>
    <property type="match status" value="1"/>
</dbReference>
<feature type="domain" description="RapZ-like N-terminal" evidence="6">
    <location>
        <begin position="102"/>
        <end position="256"/>
    </location>
</feature>
<organism evidence="8 9">
    <name type="scientific">Sphaerisporangium rubeum</name>
    <dbReference type="NCBI Taxonomy" id="321317"/>
    <lineage>
        <taxon>Bacteria</taxon>
        <taxon>Bacillati</taxon>
        <taxon>Actinomycetota</taxon>
        <taxon>Actinomycetes</taxon>
        <taxon>Streptosporangiales</taxon>
        <taxon>Streptosporangiaceae</taxon>
        <taxon>Sphaerisporangium</taxon>
    </lineage>
</organism>
<dbReference type="Proteomes" id="UP000555564">
    <property type="component" value="Unassembled WGS sequence"/>
</dbReference>
<evidence type="ECO:0000256" key="1">
    <source>
        <dbReference type="ARBA" id="ARBA00022741"/>
    </source>
</evidence>
<evidence type="ECO:0000313" key="9">
    <source>
        <dbReference type="Proteomes" id="UP000555564"/>
    </source>
</evidence>
<dbReference type="NCBIfam" id="NF003828">
    <property type="entry name" value="PRK05416.1"/>
    <property type="match status" value="1"/>
</dbReference>
<keyword evidence="3 4" id="KW-0342">GTP-binding</keyword>
<dbReference type="Pfam" id="PF22740">
    <property type="entry name" value="PapZ_C"/>
    <property type="match status" value="1"/>
</dbReference>
<keyword evidence="1 4" id="KW-0547">Nucleotide-binding</keyword>
<evidence type="ECO:0000313" key="8">
    <source>
        <dbReference type="EMBL" id="MBB6473485.1"/>
    </source>
</evidence>
<feature type="compositionally biased region" description="Low complexity" evidence="5">
    <location>
        <begin position="13"/>
        <end position="32"/>
    </location>
</feature>
<dbReference type="InterPro" id="IPR053931">
    <property type="entry name" value="RapZ_C"/>
</dbReference>
<feature type="binding site" evidence="4">
    <location>
        <begin position="107"/>
        <end position="114"/>
    </location>
    <ligand>
        <name>ATP</name>
        <dbReference type="ChEBI" id="CHEBI:30616"/>
    </ligand>
</feature>
<dbReference type="InterPro" id="IPR005337">
    <property type="entry name" value="RapZ-like"/>
</dbReference>
<evidence type="ECO:0000256" key="3">
    <source>
        <dbReference type="ARBA" id="ARBA00023134"/>
    </source>
</evidence>
<feature type="region of interest" description="Disordered" evidence="5">
    <location>
        <begin position="71"/>
        <end position="95"/>
    </location>
</feature>
<dbReference type="GO" id="GO:0005525">
    <property type="term" value="F:GTP binding"/>
    <property type="evidence" value="ECO:0007669"/>
    <property type="project" value="UniProtKB-UniRule"/>
</dbReference>
<feature type="binding site" evidence="4">
    <location>
        <begin position="158"/>
        <end position="161"/>
    </location>
    <ligand>
        <name>GTP</name>
        <dbReference type="ChEBI" id="CHEBI:37565"/>
    </ligand>
</feature>
<evidence type="ECO:0000256" key="4">
    <source>
        <dbReference type="HAMAP-Rule" id="MF_00636"/>
    </source>
</evidence>
<proteinExistence type="inferred from homology"/>
<dbReference type="HAMAP" id="MF_00636">
    <property type="entry name" value="RapZ_like"/>
    <property type="match status" value="1"/>
</dbReference>
<reference evidence="8 9" key="1">
    <citation type="submission" date="2020-08" db="EMBL/GenBank/DDBJ databases">
        <title>Sequencing the genomes of 1000 actinobacteria strains.</title>
        <authorList>
            <person name="Klenk H.-P."/>
        </authorList>
    </citation>
    <scope>NUCLEOTIDE SEQUENCE [LARGE SCALE GENOMIC DNA]</scope>
    <source>
        <strain evidence="8 9">DSM 44936</strain>
    </source>
</reference>
<dbReference type="Gene3D" id="3.40.50.300">
    <property type="entry name" value="P-loop containing nucleotide triphosphate hydrolases"/>
    <property type="match status" value="1"/>
</dbReference>
<dbReference type="EMBL" id="JACHIU010000001">
    <property type="protein sequence ID" value="MBB6473485.1"/>
    <property type="molecule type" value="Genomic_DNA"/>
</dbReference>
<comment type="caution">
    <text evidence="8">The sequence shown here is derived from an EMBL/GenBank/DDBJ whole genome shotgun (WGS) entry which is preliminary data.</text>
</comment>
<feature type="compositionally biased region" description="Gly residues" evidence="5">
    <location>
        <begin position="42"/>
        <end position="55"/>
    </location>
</feature>